<evidence type="ECO:0000313" key="2">
    <source>
        <dbReference type="Proteomes" id="UP000085678"/>
    </source>
</evidence>
<reference evidence="3" key="1">
    <citation type="submission" date="2025-08" db="UniProtKB">
        <authorList>
            <consortium name="RefSeq"/>
        </authorList>
    </citation>
    <scope>IDENTIFICATION</scope>
    <source>
        <tissue evidence="3">Gonads</tissue>
    </source>
</reference>
<dbReference type="SUPFAM" id="SSF54236">
    <property type="entry name" value="Ubiquitin-like"/>
    <property type="match status" value="1"/>
</dbReference>
<evidence type="ECO:0000256" key="1">
    <source>
        <dbReference type="SAM" id="Coils"/>
    </source>
</evidence>
<keyword evidence="1" id="KW-0175">Coiled coil</keyword>
<organism evidence="2 3">
    <name type="scientific">Lingula anatina</name>
    <name type="common">Brachiopod</name>
    <name type="synonym">Lingula unguis</name>
    <dbReference type="NCBI Taxonomy" id="7574"/>
    <lineage>
        <taxon>Eukaryota</taxon>
        <taxon>Metazoa</taxon>
        <taxon>Spiralia</taxon>
        <taxon>Lophotrochozoa</taxon>
        <taxon>Brachiopoda</taxon>
        <taxon>Linguliformea</taxon>
        <taxon>Lingulata</taxon>
        <taxon>Lingulida</taxon>
        <taxon>Linguloidea</taxon>
        <taxon>Lingulidae</taxon>
        <taxon>Lingula</taxon>
    </lineage>
</organism>
<dbReference type="InterPro" id="IPR029071">
    <property type="entry name" value="Ubiquitin-like_domsf"/>
</dbReference>
<feature type="coiled-coil region" evidence="1">
    <location>
        <begin position="113"/>
        <end position="147"/>
    </location>
</feature>
<proteinExistence type="predicted"/>
<gene>
    <name evidence="3" type="primary">LOC106166094</name>
</gene>
<name>A0A1S3IP34_LINAN</name>
<dbReference type="RefSeq" id="XP_013399967.1">
    <property type="nucleotide sequence ID" value="XM_013544513.1"/>
</dbReference>
<dbReference type="GeneID" id="106166094"/>
<protein>
    <submittedName>
        <fullName evidence="3">Uncharacterized protein LOC106166094</fullName>
    </submittedName>
</protein>
<dbReference type="InParanoid" id="A0A1S3IP34"/>
<dbReference type="KEGG" id="lak:106166094"/>
<accession>A0A1S3IP34</accession>
<dbReference type="CDD" id="cd17039">
    <property type="entry name" value="Ubl_ubiquitin_like"/>
    <property type="match status" value="1"/>
</dbReference>
<sequence>MAHTVSEVSELVTKCNQLSKEVLQLRQEQENHGTEIQRRDAQISELKGRIQLLERGASSIVDSESRLTLERDSLLAANHNQSLELNDRMTKIRQLEAGLKKIRLNDDKVKGQLTSLRSKVTAANERVRHLETENAQLKADLNVARQGQEPTTFTSYHLPQLEEEDDVGIWHTARAASNRRESIRQVAEQGAEALKSVEFLNVVIDKDFEFMMRYDPEMTIAALKRQVRKMFEKLLNFWFLKYDDRRIRTSQNDTKTLAEVGIRPNTTLRLVESSGCNLL</sequence>
<evidence type="ECO:0000313" key="3">
    <source>
        <dbReference type="RefSeq" id="XP_013399967.1"/>
    </source>
</evidence>
<keyword evidence="2" id="KW-1185">Reference proteome</keyword>
<dbReference type="Proteomes" id="UP000085678">
    <property type="component" value="Unplaced"/>
</dbReference>
<dbReference type="AlphaFoldDB" id="A0A1S3IP34"/>